<feature type="domain" description="Ras-associating" evidence="3">
    <location>
        <begin position="81"/>
        <end position="140"/>
    </location>
</feature>
<dbReference type="EMBL" id="BMAT01002776">
    <property type="protein sequence ID" value="GFS14008.1"/>
    <property type="molecule type" value="Genomic_DNA"/>
</dbReference>
<feature type="region of interest" description="Disordered" evidence="1">
    <location>
        <begin position="144"/>
        <end position="246"/>
    </location>
</feature>
<dbReference type="CDD" id="cd22712">
    <property type="entry name" value="FHA_RADIL-like"/>
    <property type="match status" value="1"/>
</dbReference>
<feature type="compositionally biased region" description="Low complexity" evidence="1">
    <location>
        <begin position="287"/>
        <end position="323"/>
    </location>
</feature>
<dbReference type="Pfam" id="PF00788">
    <property type="entry name" value="RA"/>
    <property type="match status" value="1"/>
</dbReference>
<dbReference type="Proteomes" id="UP000762676">
    <property type="component" value="Unassembled WGS sequence"/>
</dbReference>
<evidence type="ECO:0000256" key="2">
    <source>
        <dbReference type="SAM" id="Phobius"/>
    </source>
</evidence>
<feature type="compositionally biased region" description="Basic residues" evidence="1">
    <location>
        <begin position="177"/>
        <end position="194"/>
    </location>
</feature>
<dbReference type="SUPFAM" id="SSF49879">
    <property type="entry name" value="SMAD/FHA domain"/>
    <property type="match status" value="1"/>
</dbReference>
<dbReference type="InterPro" id="IPR029071">
    <property type="entry name" value="Ubiquitin-like_domsf"/>
</dbReference>
<feature type="region of interest" description="Disordered" evidence="1">
    <location>
        <begin position="271"/>
        <end position="324"/>
    </location>
</feature>
<evidence type="ECO:0000259" key="3">
    <source>
        <dbReference type="PROSITE" id="PS50200"/>
    </source>
</evidence>
<dbReference type="InterPro" id="IPR000159">
    <property type="entry name" value="RA_dom"/>
</dbReference>
<keyword evidence="2" id="KW-0472">Membrane</keyword>
<proteinExistence type="predicted"/>
<dbReference type="InterPro" id="IPR052072">
    <property type="entry name" value="Vascular_dev_regulator"/>
</dbReference>
<gene>
    <name evidence="4" type="ORF">ElyMa_001412800</name>
</gene>
<feature type="region of interest" description="Disordered" evidence="1">
    <location>
        <begin position="1"/>
        <end position="77"/>
    </location>
</feature>
<feature type="compositionally biased region" description="Polar residues" evidence="1">
    <location>
        <begin position="144"/>
        <end position="155"/>
    </location>
</feature>
<comment type="caution">
    <text evidence="4">The sequence shown here is derived from an EMBL/GenBank/DDBJ whole genome shotgun (WGS) entry which is preliminary data.</text>
</comment>
<keyword evidence="2" id="KW-1133">Transmembrane helix</keyword>
<feature type="compositionally biased region" description="Polar residues" evidence="1">
    <location>
        <begin position="222"/>
        <end position="246"/>
    </location>
</feature>
<dbReference type="Gene3D" id="2.60.200.20">
    <property type="match status" value="1"/>
</dbReference>
<evidence type="ECO:0000313" key="4">
    <source>
        <dbReference type="EMBL" id="GFS14008.1"/>
    </source>
</evidence>
<organism evidence="4 5">
    <name type="scientific">Elysia marginata</name>
    <dbReference type="NCBI Taxonomy" id="1093978"/>
    <lineage>
        <taxon>Eukaryota</taxon>
        <taxon>Metazoa</taxon>
        <taxon>Spiralia</taxon>
        <taxon>Lophotrochozoa</taxon>
        <taxon>Mollusca</taxon>
        <taxon>Gastropoda</taxon>
        <taxon>Heterobranchia</taxon>
        <taxon>Euthyneura</taxon>
        <taxon>Panpulmonata</taxon>
        <taxon>Sacoglossa</taxon>
        <taxon>Placobranchoidea</taxon>
        <taxon>Plakobranchidae</taxon>
        <taxon>Elysia</taxon>
    </lineage>
</organism>
<accession>A0AAV4IW74</accession>
<feature type="compositionally biased region" description="Basic and acidic residues" evidence="1">
    <location>
        <begin position="158"/>
        <end position="171"/>
    </location>
</feature>
<dbReference type="GO" id="GO:0051020">
    <property type="term" value="F:GTPase binding"/>
    <property type="evidence" value="ECO:0007669"/>
    <property type="project" value="TreeGrafter"/>
</dbReference>
<keyword evidence="5" id="KW-1185">Reference proteome</keyword>
<feature type="compositionally biased region" description="Polar residues" evidence="1">
    <location>
        <begin position="711"/>
        <end position="722"/>
    </location>
</feature>
<feature type="transmembrane region" description="Helical" evidence="2">
    <location>
        <begin position="804"/>
        <end position="832"/>
    </location>
</feature>
<dbReference type="GO" id="GO:0007165">
    <property type="term" value="P:signal transduction"/>
    <property type="evidence" value="ECO:0007669"/>
    <property type="project" value="InterPro"/>
</dbReference>
<feature type="region of interest" description="Disordered" evidence="1">
    <location>
        <begin position="700"/>
        <end position="725"/>
    </location>
</feature>
<keyword evidence="2" id="KW-0812">Transmembrane</keyword>
<dbReference type="AlphaFoldDB" id="A0AAV4IW74"/>
<feature type="compositionally biased region" description="Polar residues" evidence="1">
    <location>
        <begin position="1"/>
        <end position="11"/>
    </location>
</feature>
<dbReference type="PANTHER" id="PTHR16027:SF9">
    <property type="entry name" value="RAS-ASSOCIATING AND DILUTE DOMAIN-CONTAINING PROTEIN"/>
    <property type="match status" value="1"/>
</dbReference>
<dbReference type="Gene3D" id="3.10.20.90">
    <property type="entry name" value="Phosphatidylinositol 3-kinase Catalytic Subunit, Chain A, domain 1"/>
    <property type="match status" value="2"/>
</dbReference>
<dbReference type="InterPro" id="IPR008984">
    <property type="entry name" value="SMAD_FHA_dom_sf"/>
</dbReference>
<protein>
    <submittedName>
        <fullName evidence="4">Ras-associated and pleckstrin-like protein domains-containing protein 1</fullName>
    </submittedName>
</protein>
<evidence type="ECO:0000256" key="1">
    <source>
        <dbReference type="SAM" id="MobiDB-lite"/>
    </source>
</evidence>
<dbReference type="SMART" id="SM00314">
    <property type="entry name" value="RA"/>
    <property type="match status" value="1"/>
</dbReference>
<dbReference type="SUPFAM" id="SSF54236">
    <property type="entry name" value="Ubiquitin-like"/>
    <property type="match status" value="2"/>
</dbReference>
<evidence type="ECO:0000313" key="5">
    <source>
        <dbReference type="Proteomes" id="UP000762676"/>
    </source>
</evidence>
<name>A0AAV4IW74_9GAST</name>
<sequence length="842" mass="93052">MATENESSIPSLTPREGIITPRAKRKRARALLLVRSRSQHDVRATSNPSSPRGKKREEEWEEEKEERERQEGAELSIDPRAPGLLKIFGESVVAGAQYKTVLASTRSTAQELIKQALERYGLPARLHREFVLCEVAGRVGALINSPTGQRRQGGNPSRADRRAKQRGERGGSGRIGHLFRSRSKSPGRDKRKRQQQQTPQSARLDDSDKTKHRNGILLGRARSSSPPCDNTEVLNSATGKSKQASNIRVPKLAPCISSGSSRCSLVLSKGHCDSPRTPLGSPRTPCGSPSTSRGSPRTTSDPLEHSPGISHSPRRSGSSYRGSQNILPERHSELNGSQRFIHNGHKLQDRFSAVRDGGLSVQNFEDGLESRYEDIREVKVEGESQGQETEDTEWTEVSVRVLSNKDKPLQLQGFWKPPEGLFRRFELRRRRDIIMSLDGNDSNDDTFGLNDNARKIMISKVSPGVIPVMSPRVADVEDDGDISILPSRRTTLKEEWDKASMMTNATLTYGSPRSPSTINAVEGDARQAYVCPSIYPYLLTLRGCSIQKDLVLYPLKSRSLSIGSSEKKGNSDDICLCAEDVLPVHCRVTLKRLPQGETEESVGAAGDQRLYWYCLDLDIYASAYITVNGVQVKQKASIYPGDLLGVGRQYLFLYKDPTGGHDIPSAVPWLPADKDVIDPLYAHICKDLKENQKTTPILHHSNGDLVKIPDPSQTDHLNPQEYNDSDELNDSALRDAAIFLAYHRDKEVEVLEAIAEVNCSGKDEFPSSLAVLFLAAHHYSVRKFSGDHQTTFFKRLVRVIRAKVGVIVVVVVVVGGGGVVVEGVVLVVVRIITAATKIHKIT</sequence>
<reference evidence="4 5" key="1">
    <citation type="journal article" date="2021" name="Elife">
        <title>Chloroplast acquisition without the gene transfer in kleptoplastic sea slugs, Plakobranchus ocellatus.</title>
        <authorList>
            <person name="Maeda T."/>
            <person name="Takahashi S."/>
            <person name="Yoshida T."/>
            <person name="Shimamura S."/>
            <person name="Takaki Y."/>
            <person name="Nagai Y."/>
            <person name="Toyoda A."/>
            <person name="Suzuki Y."/>
            <person name="Arimoto A."/>
            <person name="Ishii H."/>
            <person name="Satoh N."/>
            <person name="Nishiyama T."/>
            <person name="Hasebe M."/>
            <person name="Maruyama T."/>
            <person name="Minagawa J."/>
            <person name="Obokata J."/>
            <person name="Shigenobu S."/>
        </authorList>
    </citation>
    <scope>NUCLEOTIDE SEQUENCE [LARGE SCALE GENOMIC DNA]</scope>
</reference>
<dbReference type="PANTHER" id="PTHR16027">
    <property type="entry name" value="DILUTE DOMAIN-CONTAINING PROTEIN YPR089W"/>
    <property type="match status" value="1"/>
</dbReference>
<dbReference type="PROSITE" id="PS50200">
    <property type="entry name" value="RA"/>
    <property type="match status" value="1"/>
</dbReference>